<keyword evidence="3 6" id="KW-1133">Transmembrane helix</keyword>
<dbReference type="PANTHER" id="PTHR23502:SF64">
    <property type="entry name" value="TRANSPORTER, PUTATIVE (AFU_ORTHOLOGUE AFUA_3G11760)-RELATED"/>
    <property type="match status" value="1"/>
</dbReference>
<feature type="compositionally biased region" description="Basic and acidic residues" evidence="5">
    <location>
        <begin position="1"/>
        <end position="16"/>
    </location>
</feature>
<feature type="compositionally biased region" description="Polar residues" evidence="5">
    <location>
        <begin position="17"/>
        <end position="32"/>
    </location>
</feature>
<evidence type="ECO:0000256" key="3">
    <source>
        <dbReference type="ARBA" id="ARBA00022989"/>
    </source>
</evidence>
<evidence type="ECO:0000256" key="1">
    <source>
        <dbReference type="ARBA" id="ARBA00004141"/>
    </source>
</evidence>
<dbReference type="PANTHER" id="PTHR23502">
    <property type="entry name" value="MAJOR FACILITATOR SUPERFAMILY"/>
    <property type="match status" value="1"/>
</dbReference>
<evidence type="ECO:0000313" key="9">
    <source>
        <dbReference type="Proteomes" id="UP000766486"/>
    </source>
</evidence>
<feature type="transmembrane region" description="Helical" evidence="6">
    <location>
        <begin position="111"/>
        <end position="130"/>
    </location>
</feature>
<feature type="transmembrane region" description="Helical" evidence="6">
    <location>
        <begin position="442"/>
        <end position="459"/>
    </location>
</feature>
<feature type="transmembrane region" description="Helical" evidence="6">
    <location>
        <begin position="372"/>
        <end position="393"/>
    </location>
</feature>
<feature type="transmembrane region" description="Helical" evidence="6">
    <location>
        <begin position="232"/>
        <end position="251"/>
    </location>
</feature>
<dbReference type="InterPro" id="IPR036259">
    <property type="entry name" value="MFS_trans_sf"/>
</dbReference>
<feature type="transmembrane region" description="Helical" evidence="6">
    <location>
        <begin position="399"/>
        <end position="421"/>
    </location>
</feature>
<gene>
    <name evidence="8" type="ORF">CLO192961_LOCUS154638</name>
</gene>
<feature type="transmembrane region" description="Helical" evidence="6">
    <location>
        <begin position="77"/>
        <end position="99"/>
    </location>
</feature>
<feature type="transmembrane region" description="Helical" evidence="6">
    <location>
        <begin position="287"/>
        <end position="311"/>
    </location>
</feature>
<reference evidence="8 9" key="1">
    <citation type="submission" date="2019-06" db="EMBL/GenBank/DDBJ databases">
        <authorList>
            <person name="Broberg M."/>
        </authorList>
    </citation>
    <scope>NUCLEOTIDE SEQUENCE [LARGE SCALE GENOMIC DNA]</scope>
</reference>
<dbReference type="Proteomes" id="UP000766486">
    <property type="component" value="Unassembled WGS sequence"/>
</dbReference>
<keyword evidence="2 6" id="KW-0812">Transmembrane</keyword>
<dbReference type="EMBL" id="CABFNS010000729">
    <property type="protein sequence ID" value="VUC24906.1"/>
    <property type="molecule type" value="Genomic_DNA"/>
</dbReference>
<feature type="transmembrane region" description="Helical" evidence="6">
    <location>
        <begin position="142"/>
        <end position="162"/>
    </location>
</feature>
<dbReference type="Gene3D" id="1.20.1250.20">
    <property type="entry name" value="MFS general substrate transporter like domains"/>
    <property type="match status" value="1"/>
</dbReference>
<feature type="transmembrane region" description="Helical" evidence="6">
    <location>
        <begin position="331"/>
        <end position="352"/>
    </location>
</feature>
<evidence type="ECO:0000256" key="5">
    <source>
        <dbReference type="SAM" id="MobiDB-lite"/>
    </source>
</evidence>
<evidence type="ECO:0000259" key="7">
    <source>
        <dbReference type="PROSITE" id="PS50850"/>
    </source>
</evidence>
<protein>
    <recommendedName>
        <fullName evidence="7">Major facilitator superfamily (MFS) profile domain-containing protein</fullName>
    </recommendedName>
</protein>
<feature type="transmembrane region" description="Helical" evidence="6">
    <location>
        <begin position="168"/>
        <end position="192"/>
    </location>
</feature>
<accession>A0ABY6U4S6</accession>
<feature type="transmembrane region" description="Helical" evidence="6">
    <location>
        <begin position="204"/>
        <end position="226"/>
    </location>
</feature>
<dbReference type="SUPFAM" id="SSF103473">
    <property type="entry name" value="MFS general substrate transporter"/>
    <property type="match status" value="1"/>
</dbReference>
<sequence>MAKEDHITDAGEREKSQPVQTAGSCPPQNGESDSLDLHFVPTHHSMAFDVPVELPHHDEEETNVKFDQLSSRRKRSIVALLSYCALLSSMATTSVMAAIPELASEFSTTGSMINISNAMYTLSMAVSPLFWGPMSQLYGRRWVSMITTSTFLGCSIGTALSPNLASFFIFRILSGFLGTSFILAGSAVIGDIYRPTERATAQGWFLSGTQIGPALGPCISGIIVTYTSWRVIFWLQTAMSALATVGTFIWLPETINQKGIEDAKGLSGMGMFKFFCRRINPWRVVQLYAYPNILFAGLASSSLLWNLYSIFAAIRYVLNPRFNLTTPLQSGLFFLAPGAGYLLGTFLGGRYADAVVKRYIKKRGRRIPEDRLISAMPFMIFNAACILVYGWTITFNRGGIPVVVIVLFLQGVGQLMCFPSLNTYCLDVVPDRSAEVVAANFALRYAFSCLATASVLPGIEAIGVGWISTVTATFLVASCLTLFVTVQWSGKWRTRIHKKQ</sequence>
<keyword evidence="4 6" id="KW-0472">Membrane</keyword>
<evidence type="ECO:0000256" key="6">
    <source>
        <dbReference type="SAM" id="Phobius"/>
    </source>
</evidence>
<dbReference type="InterPro" id="IPR020846">
    <property type="entry name" value="MFS_dom"/>
</dbReference>
<evidence type="ECO:0000256" key="4">
    <source>
        <dbReference type="ARBA" id="ARBA00023136"/>
    </source>
</evidence>
<feature type="domain" description="Major facilitator superfamily (MFS) profile" evidence="7">
    <location>
        <begin position="77"/>
        <end position="495"/>
    </location>
</feature>
<dbReference type="PROSITE" id="PS50850">
    <property type="entry name" value="MFS"/>
    <property type="match status" value="1"/>
</dbReference>
<name>A0ABY6U4S6_BIOOC</name>
<proteinExistence type="predicted"/>
<keyword evidence="9" id="KW-1185">Reference proteome</keyword>
<evidence type="ECO:0000313" key="8">
    <source>
        <dbReference type="EMBL" id="VUC24906.1"/>
    </source>
</evidence>
<dbReference type="InterPro" id="IPR011701">
    <property type="entry name" value="MFS"/>
</dbReference>
<feature type="transmembrane region" description="Helical" evidence="6">
    <location>
        <begin position="465"/>
        <end position="490"/>
    </location>
</feature>
<evidence type="ECO:0000256" key="2">
    <source>
        <dbReference type="ARBA" id="ARBA00022692"/>
    </source>
</evidence>
<comment type="caution">
    <text evidence="8">The sequence shown here is derived from an EMBL/GenBank/DDBJ whole genome shotgun (WGS) entry which is preliminary data.</text>
</comment>
<comment type="subcellular location">
    <subcellularLocation>
        <location evidence="1">Membrane</location>
        <topology evidence="1">Multi-pass membrane protein</topology>
    </subcellularLocation>
</comment>
<feature type="region of interest" description="Disordered" evidence="5">
    <location>
        <begin position="1"/>
        <end position="36"/>
    </location>
</feature>
<dbReference type="Pfam" id="PF07690">
    <property type="entry name" value="MFS_1"/>
    <property type="match status" value="1"/>
</dbReference>
<organism evidence="8 9">
    <name type="scientific">Bionectria ochroleuca</name>
    <name type="common">Gliocladium roseum</name>
    <dbReference type="NCBI Taxonomy" id="29856"/>
    <lineage>
        <taxon>Eukaryota</taxon>
        <taxon>Fungi</taxon>
        <taxon>Dikarya</taxon>
        <taxon>Ascomycota</taxon>
        <taxon>Pezizomycotina</taxon>
        <taxon>Sordariomycetes</taxon>
        <taxon>Hypocreomycetidae</taxon>
        <taxon>Hypocreales</taxon>
        <taxon>Bionectriaceae</taxon>
        <taxon>Clonostachys</taxon>
    </lineage>
</organism>